<name>A0A915I0P3_ROMCU</name>
<organism evidence="2 3">
    <name type="scientific">Romanomermis culicivorax</name>
    <name type="common">Nematode worm</name>
    <dbReference type="NCBI Taxonomy" id="13658"/>
    <lineage>
        <taxon>Eukaryota</taxon>
        <taxon>Metazoa</taxon>
        <taxon>Ecdysozoa</taxon>
        <taxon>Nematoda</taxon>
        <taxon>Enoplea</taxon>
        <taxon>Dorylaimia</taxon>
        <taxon>Mermithida</taxon>
        <taxon>Mermithoidea</taxon>
        <taxon>Mermithidae</taxon>
        <taxon>Romanomermis</taxon>
    </lineage>
</organism>
<sequence length="65" mass="7630">MDTLYNNEFSHNVCGKDETSHTTPQRHPPPAVNPFGFSDYPPDDYYDHPQPWYDLPRTSHHKEDS</sequence>
<evidence type="ECO:0000313" key="3">
    <source>
        <dbReference type="WBParaSite" id="nRc.2.0.1.t07062-RA"/>
    </source>
</evidence>
<dbReference type="AlphaFoldDB" id="A0A915I0P3"/>
<evidence type="ECO:0000256" key="1">
    <source>
        <dbReference type="SAM" id="MobiDB-lite"/>
    </source>
</evidence>
<protein>
    <submittedName>
        <fullName evidence="3">Uncharacterized protein</fullName>
    </submittedName>
</protein>
<dbReference type="WBParaSite" id="nRc.2.0.1.t07062-RA">
    <property type="protein sequence ID" value="nRc.2.0.1.t07062-RA"/>
    <property type="gene ID" value="nRc.2.0.1.g07062"/>
</dbReference>
<keyword evidence="2" id="KW-1185">Reference proteome</keyword>
<accession>A0A915I0P3</accession>
<evidence type="ECO:0000313" key="2">
    <source>
        <dbReference type="Proteomes" id="UP000887565"/>
    </source>
</evidence>
<proteinExistence type="predicted"/>
<dbReference type="Proteomes" id="UP000887565">
    <property type="component" value="Unplaced"/>
</dbReference>
<feature type="compositionally biased region" description="Polar residues" evidence="1">
    <location>
        <begin position="1"/>
        <end position="10"/>
    </location>
</feature>
<reference evidence="3" key="1">
    <citation type="submission" date="2022-11" db="UniProtKB">
        <authorList>
            <consortium name="WormBaseParasite"/>
        </authorList>
    </citation>
    <scope>IDENTIFICATION</scope>
</reference>
<feature type="region of interest" description="Disordered" evidence="1">
    <location>
        <begin position="1"/>
        <end position="65"/>
    </location>
</feature>